<protein>
    <recommendedName>
        <fullName evidence="2">Pyridoxal phosphate homeostasis protein</fullName>
        <shortName evidence="2">PLP homeostasis protein</shortName>
    </recommendedName>
</protein>
<feature type="domain" description="Alanine racemase N-terminal" evidence="4">
    <location>
        <begin position="8"/>
        <end position="228"/>
    </location>
</feature>
<comment type="similarity">
    <text evidence="2 3">Belongs to the pyridoxal phosphate-binding protein YggS/PROSC family.</text>
</comment>
<accession>A0ABV1G9E0</accession>
<dbReference type="PANTHER" id="PTHR10146:SF14">
    <property type="entry name" value="PYRIDOXAL PHOSPHATE HOMEOSTASIS PROTEIN"/>
    <property type="match status" value="1"/>
</dbReference>
<dbReference type="PANTHER" id="PTHR10146">
    <property type="entry name" value="PROLINE SYNTHETASE CO-TRANSCRIBED BACTERIAL HOMOLOG PROTEIN"/>
    <property type="match status" value="1"/>
</dbReference>
<comment type="caution">
    <text evidence="5">The sequence shown here is derived from an EMBL/GenBank/DDBJ whole genome shotgun (WGS) entry which is preliminary data.</text>
</comment>
<gene>
    <name evidence="5" type="ORF">WMO66_12145</name>
</gene>
<keyword evidence="1 2" id="KW-0663">Pyridoxal phosphate</keyword>
<evidence type="ECO:0000313" key="6">
    <source>
        <dbReference type="Proteomes" id="UP001491552"/>
    </source>
</evidence>
<name>A0ABV1G9E0_9FIRM</name>
<dbReference type="NCBIfam" id="TIGR00044">
    <property type="entry name" value="YggS family pyridoxal phosphate-dependent enzyme"/>
    <property type="match status" value="1"/>
</dbReference>
<keyword evidence="6" id="KW-1185">Reference proteome</keyword>
<sequence length="237" mass="26047">MSMITENVAQIRSRIAAAARAAGRDPADIRLCAATKMNDSAAVREAIAAGVDCCGENRVQELVKKLDEHAYDGAPVHFIGALQRNKVRQVVGQVDVIESVDRRELLADINAEAAKRGIVQDILLEVNAGGEKQKSGFLLKEFPRIVEEMADYPAVRVRGLMTVPPIGRKKGDNCRYFQKIRRIAVDITAQKYDNIFMDFLSMGMTDDFEDAIACGSTMVRIGTAIFGPRNYAPVKSD</sequence>
<evidence type="ECO:0000313" key="5">
    <source>
        <dbReference type="EMBL" id="MEQ2511982.1"/>
    </source>
</evidence>
<evidence type="ECO:0000256" key="2">
    <source>
        <dbReference type="HAMAP-Rule" id="MF_02087"/>
    </source>
</evidence>
<dbReference type="InterPro" id="IPR029066">
    <property type="entry name" value="PLP-binding_barrel"/>
</dbReference>
<dbReference type="HAMAP" id="MF_02087">
    <property type="entry name" value="PLP_homeostasis"/>
    <property type="match status" value="1"/>
</dbReference>
<dbReference type="SUPFAM" id="SSF51419">
    <property type="entry name" value="PLP-binding barrel"/>
    <property type="match status" value="1"/>
</dbReference>
<reference evidence="5 6" key="1">
    <citation type="submission" date="2024-03" db="EMBL/GenBank/DDBJ databases">
        <title>Human intestinal bacterial collection.</title>
        <authorList>
            <person name="Pauvert C."/>
            <person name="Hitch T.C.A."/>
            <person name="Clavel T."/>
        </authorList>
    </citation>
    <scope>NUCLEOTIDE SEQUENCE [LARGE SCALE GENOMIC DNA]</scope>
    <source>
        <strain evidence="5 6">CLA-AA-H192</strain>
    </source>
</reference>
<dbReference type="CDD" id="cd00635">
    <property type="entry name" value="PLPDE_III_YBL036c_like"/>
    <property type="match status" value="1"/>
</dbReference>
<evidence type="ECO:0000256" key="3">
    <source>
        <dbReference type="RuleBase" id="RU004514"/>
    </source>
</evidence>
<evidence type="ECO:0000259" key="4">
    <source>
        <dbReference type="Pfam" id="PF01168"/>
    </source>
</evidence>
<dbReference type="Pfam" id="PF01168">
    <property type="entry name" value="Ala_racemase_N"/>
    <property type="match status" value="1"/>
</dbReference>
<dbReference type="EMBL" id="JBBMFF010000254">
    <property type="protein sequence ID" value="MEQ2511982.1"/>
    <property type="molecule type" value="Genomic_DNA"/>
</dbReference>
<dbReference type="Proteomes" id="UP001491552">
    <property type="component" value="Unassembled WGS sequence"/>
</dbReference>
<proteinExistence type="inferred from homology"/>
<dbReference type="InterPro" id="IPR011078">
    <property type="entry name" value="PyrdxlP_homeostasis"/>
</dbReference>
<dbReference type="Gene3D" id="3.20.20.10">
    <property type="entry name" value="Alanine racemase"/>
    <property type="match status" value="1"/>
</dbReference>
<dbReference type="PIRSF" id="PIRSF004848">
    <property type="entry name" value="YBL036c_PLPDEIII"/>
    <property type="match status" value="1"/>
</dbReference>
<comment type="function">
    <text evidence="2">Pyridoxal 5'-phosphate (PLP)-binding protein, which is involved in PLP homeostasis.</text>
</comment>
<organism evidence="5 6">
    <name type="scientific">Faecousia intestinalis</name>
    <dbReference type="NCBI Taxonomy" id="3133167"/>
    <lineage>
        <taxon>Bacteria</taxon>
        <taxon>Bacillati</taxon>
        <taxon>Bacillota</taxon>
        <taxon>Clostridia</taxon>
        <taxon>Eubacteriales</taxon>
        <taxon>Oscillospiraceae</taxon>
        <taxon>Faecousia</taxon>
    </lineage>
</organism>
<evidence type="ECO:0000256" key="1">
    <source>
        <dbReference type="ARBA" id="ARBA00022898"/>
    </source>
</evidence>
<feature type="modified residue" description="N6-(pyridoxal phosphate)lysine" evidence="2">
    <location>
        <position position="36"/>
    </location>
</feature>
<dbReference type="InterPro" id="IPR001608">
    <property type="entry name" value="Ala_racemase_N"/>
</dbReference>
<dbReference type="RefSeq" id="WP_349136685.1">
    <property type="nucleotide sequence ID" value="NZ_JBBMFF010000254.1"/>
</dbReference>